<sequence length="465" mass="48886">MSAEHWSATVSAALLGTGTRRAERTDADPVIAGALARVPADAAPNTLVLHTAALTATAVNAEGAPPIRGLTPLPAADEDPRPAMPRALAGTVVTALRYPGSETWCLGRVADAGLRAPTDLIPRLLRFTADRPRAAAPVAVLVGPRGAWLAAAAPSIGARLDVDRPDPADWDSDSDEARARYVRAVRRTDPAAATELVDAAWKDARVAGRAALLRALAVIAAGPGDDVLLERALDDRSKEVRAAAQEALVGGVGTSYHRRMYDRAREHVSAGRGLLGGLKLSVRPPDGLDAADTRDGIVGHRSGMGCTWRRQWADQITAALPLADWEDLLRAAPSDLVTARDDRDDLLPGWIAAAALRPDPRWIAALATTGAPGALALLPGPWPPDLADRVGTVLHKAGQGTDWQLDEGIEPLLDAAAARLPVGPGSPWPDRAAQILAAASPVRARYFAALPEILRLRTAIEQELP</sequence>
<accession>A0A846WVA3</accession>
<reference evidence="1 2" key="1">
    <citation type="submission" date="2020-04" db="EMBL/GenBank/DDBJ databases">
        <title>MicrobeNet Type strains.</title>
        <authorList>
            <person name="Nicholson A.C."/>
        </authorList>
    </citation>
    <scope>NUCLEOTIDE SEQUENCE [LARGE SCALE GENOMIC DNA]</scope>
    <source>
        <strain evidence="1 2">DSM 44113</strain>
    </source>
</reference>
<dbReference type="Proteomes" id="UP000582646">
    <property type="component" value="Unassembled WGS sequence"/>
</dbReference>
<evidence type="ECO:0000313" key="1">
    <source>
        <dbReference type="EMBL" id="NKY16943.1"/>
    </source>
</evidence>
<protein>
    <submittedName>
        <fullName evidence="1">Uncharacterized protein</fullName>
    </submittedName>
</protein>
<gene>
    <name evidence="1" type="ORF">HF999_00925</name>
</gene>
<name>A0A846WVA3_9ACTN</name>
<dbReference type="Pfam" id="PF18944">
    <property type="entry name" value="DUF5691"/>
    <property type="match status" value="1"/>
</dbReference>
<keyword evidence="2" id="KW-1185">Reference proteome</keyword>
<dbReference type="EMBL" id="JAAXOQ010000001">
    <property type="protein sequence ID" value="NKY16943.1"/>
    <property type="molecule type" value="Genomic_DNA"/>
</dbReference>
<proteinExistence type="predicted"/>
<organism evidence="1 2">
    <name type="scientific">Tsukamurella spumae</name>
    <dbReference type="NCBI Taxonomy" id="44753"/>
    <lineage>
        <taxon>Bacteria</taxon>
        <taxon>Bacillati</taxon>
        <taxon>Actinomycetota</taxon>
        <taxon>Actinomycetes</taxon>
        <taxon>Mycobacteriales</taxon>
        <taxon>Tsukamurellaceae</taxon>
        <taxon>Tsukamurella</taxon>
    </lineage>
</organism>
<dbReference type="AlphaFoldDB" id="A0A846WVA3"/>
<comment type="caution">
    <text evidence="1">The sequence shown here is derived from an EMBL/GenBank/DDBJ whole genome shotgun (WGS) entry which is preliminary data.</text>
</comment>
<evidence type="ECO:0000313" key="2">
    <source>
        <dbReference type="Proteomes" id="UP000582646"/>
    </source>
</evidence>
<dbReference type="RefSeq" id="WP_168544061.1">
    <property type="nucleotide sequence ID" value="NZ_BAAAKS010000031.1"/>
</dbReference>
<dbReference type="InterPro" id="IPR043746">
    <property type="entry name" value="DUF5691"/>
</dbReference>